<protein>
    <submittedName>
        <fullName evidence="2">DUF3826 domain-containing protein</fullName>
    </submittedName>
</protein>
<organism evidence="2 3">
    <name type="scientific">Paradesertivirga mongoliensis</name>
    <dbReference type="NCBI Taxonomy" id="2100740"/>
    <lineage>
        <taxon>Bacteria</taxon>
        <taxon>Pseudomonadati</taxon>
        <taxon>Bacteroidota</taxon>
        <taxon>Sphingobacteriia</taxon>
        <taxon>Sphingobacteriales</taxon>
        <taxon>Sphingobacteriaceae</taxon>
        <taxon>Paradesertivirga</taxon>
    </lineage>
</organism>
<feature type="chain" id="PRO_5047109082" evidence="1">
    <location>
        <begin position="31"/>
        <end position="244"/>
    </location>
</feature>
<dbReference type="Pfam" id="PF12875">
    <property type="entry name" value="DUF3826"/>
    <property type="match status" value="1"/>
</dbReference>
<comment type="caution">
    <text evidence="2">The sequence shown here is derived from an EMBL/GenBank/DDBJ whole genome shotgun (WGS) entry which is preliminary data.</text>
</comment>
<dbReference type="Proteomes" id="UP001597387">
    <property type="component" value="Unassembled WGS sequence"/>
</dbReference>
<proteinExistence type="predicted"/>
<name>A0ABW4ZNZ4_9SPHI</name>
<keyword evidence="3" id="KW-1185">Reference proteome</keyword>
<evidence type="ECO:0000256" key="1">
    <source>
        <dbReference type="SAM" id="SignalP"/>
    </source>
</evidence>
<evidence type="ECO:0000313" key="3">
    <source>
        <dbReference type="Proteomes" id="UP001597387"/>
    </source>
</evidence>
<dbReference type="InterPro" id="IPR024284">
    <property type="entry name" value="DUF3826"/>
</dbReference>
<sequence length="244" mass="27223">MKRTLKSGIFSAAIVTATMLSFDAFSQAPAAPKTETMSPEARIKSDAGMDAKADEWVKSLSLNDAAKESRLKQLISNHLKTTRDWHNEHPYTTVPAGINPVTGTKLSNLDRQVIANSAMPVSIHQDLMSGLRKDLSEEQVELILDKYTIGKVAFTMKGYQAIVPNITAEEEATILKFLKQAREQAIDFKNMEQISAIFEIYKTKSEQYLNSNGRNWKQMYKDYTNMVKAKKAADAAAAAEKKNK</sequence>
<reference evidence="3" key="1">
    <citation type="journal article" date="2019" name="Int. J. Syst. Evol. Microbiol.">
        <title>The Global Catalogue of Microorganisms (GCM) 10K type strain sequencing project: providing services to taxonomists for standard genome sequencing and annotation.</title>
        <authorList>
            <consortium name="The Broad Institute Genomics Platform"/>
            <consortium name="The Broad Institute Genome Sequencing Center for Infectious Disease"/>
            <person name="Wu L."/>
            <person name="Ma J."/>
        </authorList>
    </citation>
    <scope>NUCLEOTIDE SEQUENCE [LARGE SCALE GENOMIC DNA]</scope>
    <source>
        <strain evidence="3">KCTC 42217</strain>
    </source>
</reference>
<keyword evidence="1" id="KW-0732">Signal</keyword>
<evidence type="ECO:0000313" key="2">
    <source>
        <dbReference type="EMBL" id="MFD2163834.1"/>
    </source>
</evidence>
<feature type="signal peptide" evidence="1">
    <location>
        <begin position="1"/>
        <end position="30"/>
    </location>
</feature>
<accession>A0ABW4ZNZ4</accession>
<dbReference type="EMBL" id="JBHUHZ010000003">
    <property type="protein sequence ID" value="MFD2163834.1"/>
    <property type="molecule type" value="Genomic_DNA"/>
</dbReference>
<gene>
    <name evidence="2" type="ORF">ACFSJU_15610</name>
</gene>
<dbReference type="RefSeq" id="WP_255905052.1">
    <property type="nucleotide sequence ID" value="NZ_JAFMZO010000004.1"/>
</dbReference>